<dbReference type="RefSeq" id="WP_209510472.1">
    <property type="nucleotide sequence ID" value="NZ_JAGGKS010000001.1"/>
</dbReference>
<evidence type="ECO:0000259" key="5">
    <source>
        <dbReference type="PROSITE" id="PS50111"/>
    </source>
</evidence>
<proteinExistence type="inferred from homology"/>
<dbReference type="PANTHER" id="PTHR43531:SF11">
    <property type="entry name" value="METHYL-ACCEPTING CHEMOTAXIS PROTEIN 3"/>
    <property type="match status" value="1"/>
</dbReference>
<dbReference type="PROSITE" id="PS50885">
    <property type="entry name" value="HAMP"/>
    <property type="match status" value="1"/>
</dbReference>
<organism evidence="7 8">
    <name type="scientific">Sedimentibacter acidaminivorans</name>
    <dbReference type="NCBI Taxonomy" id="913099"/>
    <lineage>
        <taxon>Bacteria</taxon>
        <taxon>Bacillati</taxon>
        <taxon>Bacillota</taxon>
        <taxon>Tissierellia</taxon>
        <taxon>Sedimentibacter</taxon>
    </lineage>
</organism>
<dbReference type="PRINTS" id="PR00260">
    <property type="entry name" value="CHEMTRNSDUCR"/>
</dbReference>
<dbReference type="Gene3D" id="1.10.8.500">
    <property type="entry name" value="HAMP domain in histidine kinase"/>
    <property type="match status" value="1"/>
</dbReference>
<dbReference type="Gene3D" id="1.10.287.950">
    <property type="entry name" value="Methyl-accepting chemotaxis protein"/>
    <property type="match status" value="1"/>
</dbReference>
<evidence type="ECO:0000259" key="6">
    <source>
        <dbReference type="PROSITE" id="PS50885"/>
    </source>
</evidence>
<dbReference type="Proteomes" id="UP001519342">
    <property type="component" value="Unassembled WGS sequence"/>
</dbReference>
<dbReference type="PROSITE" id="PS50111">
    <property type="entry name" value="CHEMOTAXIS_TRANSDUC_2"/>
    <property type="match status" value="1"/>
</dbReference>
<dbReference type="InterPro" id="IPR004089">
    <property type="entry name" value="MCPsignal_dom"/>
</dbReference>
<keyword evidence="3" id="KW-0807">Transducer</keyword>
<protein>
    <submittedName>
        <fullName evidence="7">Methyl-accepting chemotaxis protein</fullName>
    </submittedName>
</protein>
<feature type="domain" description="Methyl-accepting transducer" evidence="5">
    <location>
        <begin position="310"/>
        <end position="539"/>
    </location>
</feature>
<keyword evidence="1" id="KW-0145">Chemotaxis</keyword>
<dbReference type="InterPro" id="IPR024478">
    <property type="entry name" value="HlyB_4HB_MCP"/>
</dbReference>
<dbReference type="SUPFAM" id="SSF58104">
    <property type="entry name" value="Methyl-accepting chemotaxis protein (MCP) signaling domain"/>
    <property type="match status" value="1"/>
</dbReference>
<evidence type="ECO:0000256" key="1">
    <source>
        <dbReference type="ARBA" id="ARBA00022500"/>
    </source>
</evidence>
<dbReference type="PANTHER" id="PTHR43531">
    <property type="entry name" value="PROTEIN ICFG"/>
    <property type="match status" value="1"/>
</dbReference>
<keyword evidence="4" id="KW-0812">Transmembrane</keyword>
<feature type="domain" description="HAMP" evidence="6">
    <location>
        <begin position="214"/>
        <end position="266"/>
    </location>
</feature>
<dbReference type="Pfam" id="PF00015">
    <property type="entry name" value="MCPsignal"/>
    <property type="match status" value="1"/>
</dbReference>
<feature type="transmembrane region" description="Helical" evidence="4">
    <location>
        <begin position="12"/>
        <end position="38"/>
    </location>
</feature>
<evidence type="ECO:0000313" key="7">
    <source>
        <dbReference type="EMBL" id="MBP1924731.1"/>
    </source>
</evidence>
<dbReference type="InterPro" id="IPR004090">
    <property type="entry name" value="Chemotax_Me-accpt_rcpt"/>
</dbReference>
<dbReference type="SMART" id="SM00304">
    <property type="entry name" value="HAMP"/>
    <property type="match status" value="1"/>
</dbReference>
<comment type="caution">
    <text evidence="7">The sequence shown here is derived from an EMBL/GenBank/DDBJ whole genome shotgun (WGS) entry which is preliminary data.</text>
</comment>
<evidence type="ECO:0000256" key="4">
    <source>
        <dbReference type="SAM" id="Phobius"/>
    </source>
</evidence>
<keyword evidence="4" id="KW-1133">Transmembrane helix</keyword>
<dbReference type="Pfam" id="PF12729">
    <property type="entry name" value="4HB_MCP_1"/>
    <property type="match status" value="1"/>
</dbReference>
<dbReference type="InterPro" id="IPR003660">
    <property type="entry name" value="HAMP_dom"/>
</dbReference>
<dbReference type="SMART" id="SM00283">
    <property type="entry name" value="MA"/>
    <property type="match status" value="1"/>
</dbReference>
<dbReference type="EMBL" id="JAGGKS010000001">
    <property type="protein sequence ID" value="MBP1924731.1"/>
    <property type="molecule type" value="Genomic_DNA"/>
</dbReference>
<sequence>MNKFKNMKISKKLITGFLVISIIATFIGVVGIFGIQVIDNADTKLYELQTKPLENIFNVIDSVAEMRIQLRNAVINVDNKAALKASEDAFNSYLEIYRNNVIKYEATINSSGSKALYAEAKKIFEENFIPASREVYRLANLGDPKGAYKAITDETDITVKMLKNFDQCQNNRVNDAKETSDSNHKLAVILTIVLVIVIIIGVASSILLGIYISRMISKPIVKMVEAANKLAIGNTDVDVYVDSKDEVGILAQSFNKMIEGIKEQVNIVSIISEGNLSIKVNPRSEEDIMAISLDKTINQLNEIFYDINQASIQVSEGSDQVSYGAQALSQGATEQASTIEELSASINEVSSQVNLNNETVKLATKYTELAGAGVTQSNEQMSDMLMAMKDIDNSSREISKIIKVIDDIAFQTNILALNAAVEAARAGAAGKGFAVVADEVRNLASKSADAAKQTTALIEGSIIIVNTGAKIAEKTAKCLSEVVQNASHVSVNMEKIALASNEQANSINQINVGIEQISSVIQTNSATAEESAAASEELSSQASLLKEQISVFKLRKSE</sequence>
<evidence type="ECO:0000256" key="3">
    <source>
        <dbReference type="PROSITE-ProRule" id="PRU00284"/>
    </source>
</evidence>
<name>A0ABS4GAK7_9FIRM</name>
<evidence type="ECO:0000256" key="2">
    <source>
        <dbReference type="ARBA" id="ARBA00029447"/>
    </source>
</evidence>
<keyword evidence="4" id="KW-0472">Membrane</keyword>
<dbReference type="CDD" id="cd06225">
    <property type="entry name" value="HAMP"/>
    <property type="match status" value="1"/>
</dbReference>
<reference evidence="7 8" key="1">
    <citation type="submission" date="2021-03" db="EMBL/GenBank/DDBJ databases">
        <title>Genomic Encyclopedia of Type Strains, Phase IV (KMG-IV): sequencing the most valuable type-strain genomes for metagenomic binning, comparative biology and taxonomic classification.</title>
        <authorList>
            <person name="Goeker M."/>
        </authorList>
    </citation>
    <scope>NUCLEOTIDE SEQUENCE [LARGE SCALE GENOMIC DNA]</scope>
    <source>
        <strain evidence="7 8">DSM 24004</strain>
    </source>
</reference>
<accession>A0ABS4GAK7</accession>
<comment type="similarity">
    <text evidence="2">Belongs to the methyl-accepting chemotaxis (MCP) protein family.</text>
</comment>
<evidence type="ECO:0000313" key="8">
    <source>
        <dbReference type="Proteomes" id="UP001519342"/>
    </source>
</evidence>
<feature type="transmembrane region" description="Helical" evidence="4">
    <location>
        <begin position="186"/>
        <end position="212"/>
    </location>
</feature>
<gene>
    <name evidence="7" type="ORF">J2Z76_000584</name>
</gene>
<dbReference type="Pfam" id="PF00672">
    <property type="entry name" value="HAMP"/>
    <property type="match status" value="1"/>
</dbReference>
<dbReference type="InterPro" id="IPR051310">
    <property type="entry name" value="MCP_chemotaxis"/>
</dbReference>
<keyword evidence="8" id="KW-1185">Reference proteome</keyword>